<dbReference type="SUPFAM" id="SSF51445">
    <property type="entry name" value="(Trans)glycosidases"/>
    <property type="match status" value="1"/>
</dbReference>
<feature type="compositionally biased region" description="Acidic residues" evidence="5">
    <location>
        <begin position="800"/>
        <end position="833"/>
    </location>
</feature>
<dbReference type="Pfam" id="PF07745">
    <property type="entry name" value="Glyco_hydro_53"/>
    <property type="match status" value="1"/>
</dbReference>
<reference evidence="7 8" key="1">
    <citation type="submission" date="2019-07" db="EMBL/GenBank/DDBJ databases">
        <title>Whole genome shotgun sequence of Halolactibacillus alkaliphilus NBRC 103919.</title>
        <authorList>
            <person name="Hosoyama A."/>
            <person name="Uohara A."/>
            <person name="Ohji S."/>
            <person name="Ichikawa N."/>
        </authorList>
    </citation>
    <scope>NUCLEOTIDE SEQUENCE [LARGE SCALE GENOMIC DNA]</scope>
    <source>
        <strain evidence="7 8">NBRC 103919</strain>
    </source>
</reference>
<organism evidence="7 8">
    <name type="scientific">Halolactibacillus alkaliphilus</name>
    <dbReference type="NCBI Taxonomy" id="442899"/>
    <lineage>
        <taxon>Bacteria</taxon>
        <taxon>Bacillati</taxon>
        <taxon>Bacillota</taxon>
        <taxon>Bacilli</taxon>
        <taxon>Bacillales</taxon>
        <taxon>Bacillaceae</taxon>
        <taxon>Halolactibacillus</taxon>
    </lineage>
</organism>
<name>A0A511WZG1_9BACI</name>
<dbReference type="PANTHER" id="PTHR34983">
    <property type="entry name" value="ARABINOGALACTAN ENDO-BETA-1,4-GALACTANASE A"/>
    <property type="match status" value="1"/>
</dbReference>
<dbReference type="GO" id="GO:0045490">
    <property type="term" value="P:pectin catabolic process"/>
    <property type="evidence" value="ECO:0007669"/>
    <property type="project" value="TreeGrafter"/>
</dbReference>
<feature type="compositionally biased region" description="Basic and acidic residues" evidence="5">
    <location>
        <begin position="885"/>
        <end position="895"/>
    </location>
</feature>
<evidence type="ECO:0000256" key="3">
    <source>
        <dbReference type="ARBA" id="ARBA00023295"/>
    </source>
</evidence>
<dbReference type="GO" id="GO:0015926">
    <property type="term" value="F:glucosidase activity"/>
    <property type="evidence" value="ECO:0007669"/>
    <property type="project" value="InterPro"/>
</dbReference>
<dbReference type="GO" id="GO:0031218">
    <property type="term" value="F:arabinogalactan endo-1,4-beta-galactosidase activity"/>
    <property type="evidence" value="ECO:0007669"/>
    <property type="project" value="UniProtKB-EC"/>
</dbReference>
<dbReference type="CDD" id="cd02795">
    <property type="entry name" value="CBM6-CBM35-CBM36_like"/>
    <property type="match status" value="1"/>
</dbReference>
<evidence type="ECO:0000313" key="7">
    <source>
        <dbReference type="EMBL" id="GEN56085.1"/>
    </source>
</evidence>
<dbReference type="Gene3D" id="3.20.20.80">
    <property type="entry name" value="Glycosidases"/>
    <property type="match status" value="1"/>
</dbReference>
<comment type="catalytic activity">
    <reaction evidence="4">
        <text>The enzyme specifically hydrolyzes (1-&gt;4)-beta-D-galactosidic linkages in type I arabinogalactans.</text>
        <dbReference type="EC" id="3.2.1.89"/>
    </reaction>
</comment>
<feature type="transmembrane region" description="Helical" evidence="6">
    <location>
        <begin position="905"/>
        <end position="927"/>
    </location>
</feature>
<evidence type="ECO:0000256" key="6">
    <source>
        <dbReference type="SAM" id="Phobius"/>
    </source>
</evidence>
<dbReference type="Proteomes" id="UP000321400">
    <property type="component" value="Unassembled WGS sequence"/>
</dbReference>
<comment type="similarity">
    <text evidence="1 4">Belongs to the glycosyl hydrolase 53 family.</text>
</comment>
<keyword evidence="6" id="KW-1133">Transmembrane helix</keyword>
<dbReference type="Gene3D" id="2.60.120.260">
    <property type="entry name" value="Galactose-binding domain-like"/>
    <property type="match status" value="2"/>
</dbReference>
<accession>A0A511WZG1</accession>
<evidence type="ECO:0000313" key="8">
    <source>
        <dbReference type="Proteomes" id="UP000321400"/>
    </source>
</evidence>
<keyword evidence="8" id="KW-1185">Reference proteome</keyword>
<keyword evidence="6" id="KW-0472">Membrane</keyword>
<evidence type="ECO:0000256" key="2">
    <source>
        <dbReference type="ARBA" id="ARBA00022801"/>
    </source>
</evidence>
<evidence type="ECO:0000256" key="1">
    <source>
        <dbReference type="ARBA" id="ARBA00010687"/>
    </source>
</evidence>
<keyword evidence="2 4" id="KW-0378">Hydrolase</keyword>
<proteinExistence type="inferred from homology"/>
<dbReference type="InterPro" id="IPR011683">
    <property type="entry name" value="Glyco_hydro_53"/>
</dbReference>
<keyword evidence="6" id="KW-0812">Transmembrane</keyword>
<dbReference type="STRING" id="442899.SAMN05720591_1068"/>
<dbReference type="OrthoDB" id="9768786at2"/>
<dbReference type="EMBL" id="BJYE01000005">
    <property type="protein sequence ID" value="GEN56085.1"/>
    <property type="molecule type" value="Genomic_DNA"/>
</dbReference>
<feature type="region of interest" description="Disordered" evidence="5">
    <location>
        <begin position="794"/>
        <end position="895"/>
    </location>
</feature>
<keyword evidence="3 4" id="KW-0326">Glycosidase</keyword>
<dbReference type="RefSeq" id="WP_089800470.1">
    <property type="nucleotide sequence ID" value="NZ_BJYE01000005.1"/>
</dbReference>
<evidence type="ECO:0000256" key="5">
    <source>
        <dbReference type="SAM" id="MobiDB-lite"/>
    </source>
</evidence>
<feature type="compositionally biased region" description="Acidic residues" evidence="5">
    <location>
        <begin position="864"/>
        <end position="875"/>
    </location>
</feature>
<sequence length="933" mass="102457">MQKKTPISYLLLFVLLLQLITPIEMVRASNLITNPGFETDPYEEEGWVFHSSNWEQLTLTHTETDVKTGKYHMNYYNSNSHNQTETVTLTQTVPDVVPGTYTLSVQSMGGSDAEKGHLTLSVNDVTSDGFDTSGWENWETNSLTFTTDETDTLVITIAVDVEPGGWGYLDDVTLLPVTDSNDNLGPVEADIHVEKVDGLTDDFINGVDISSIIALENSGVTFYNDAGEKEDIFTILKEKGVNYIRVKVWNDPYTAGGLGYGGGNNDVATAQTIGERATAAGMKVLVNFHYSDFWADPGKQMAPKAWEGFSIAEKQDAITTFTTETLETLKAAGVDIGMVQVGNETNNGMAGESGWANMLPLFDAGTKAVRAFDSSIDIALHFTNPEKGTYPGYAKQLDDAAIDYDIFATSYYSFWHGTLANLKSTLTAIADTYDKDVLMVETSYAYTPEDGDGHENTIKGTEQNPPYPYTVQGQADAIRDAIATMASIGERGIGVFYWEPAWLPVGPPENLEENKVIWETYGSGWASSYATEYDPADAGKWYGGSAVDNQAWFDFDGHPLPSANIFNYVKTGTVAPVILREIVAQDVSINVGEEVTYPDSVVYHYTDGSTENVQASFEELTGDLKAGTYQTSGTTVRGDNVTLTIHVHAKNYIIDPSFENQSEAWTLIFNAQPNQASIKAGQADSKTGQYHAHYYSDSAIDFVLSQTISNLEPGIYQLSMYNQGGDHTDSELVLFAENSHRYEESTTVNGWANWQYTEINLIEVHDGSLTIGAHIKANPNAWGTLDDFSLIRTGDLPEVTPEDPSDIEPDEQPGDVTEDDESTDEETENEENTNENNSENGASTEDNTPDNEEDQSGPTKPTDTESDEASLEDSSDNNLEASEEITTHPDEINERTERLPNTASVIFNFMLLGLLCISLGAASFFFIRTRKTN</sequence>
<gene>
    <name evidence="7" type="ORF">HAL01_05490</name>
</gene>
<dbReference type="InterPro" id="IPR017853">
    <property type="entry name" value="GH"/>
</dbReference>
<dbReference type="AlphaFoldDB" id="A0A511WZG1"/>
<comment type="caution">
    <text evidence="7">The sequence shown here is derived from an EMBL/GenBank/DDBJ whole genome shotgun (WGS) entry which is preliminary data.</text>
</comment>
<evidence type="ECO:0000256" key="4">
    <source>
        <dbReference type="RuleBase" id="RU361192"/>
    </source>
</evidence>
<dbReference type="EC" id="3.2.1.89" evidence="4"/>
<dbReference type="PANTHER" id="PTHR34983:SF2">
    <property type="entry name" value="ENDO-BETA-1,4-GALACTANASE"/>
    <property type="match status" value="1"/>
</dbReference>
<protein>
    <recommendedName>
        <fullName evidence="4">Arabinogalactan endo-beta-1,4-galactanase</fullName>
        <ecNumber evidence="4">3.2.1.89</ecNumber>
    </recommendedName>
</protein>